<protein>
    <submittedName>
        <fullName evidence="3">Uncharacterized protein</fullName>
    </submittedName>
</protein>
<dbReference type="SUPFAM" id="SSF63829">
    <property type="entry name" value="Calcium-dependent phosphotriesterase"/>
    <property type="match status" value="1"/>
</dbReference>
<feature type="transmembrane region" description="Helical" evidence="1">
    <location>
        <begin position="355"/>
        <end position="377"/>
    </location>
</feature>
<gene>
    <name evidence="3" type="ORF">JF922_11705</name>
</gene>
<accession>A0A934KAG4</accession>
<dbReference type="Proteomes" id="UP000612893">
    <property type="component" value="Unassembled WGS sequence"/>
</dbReference>
<keyword evidence="4" id="KW-1185">Reference proteome</keyword>
<sequence>MVLAALAAVVFGLAPGTTAVSAAAPLSWSRSLHVPGVLDVAGPRSDGETVVAAAGRLLVLEPATGSQRQFAAGAGGYSGSSGGEPYIALSTGSRVASAGCSFGLDDLFVLQLEPAGGVLRIDGQGRPHPFATVDGVASLNGITFDSTGRFGGRLLVTGPSHGATVVAAIDCRGQVMHITDAAPVVEGGIAVAPAGFGAYGGDLVAPDELSGNLYAIRPDGSSSVLARSGLPGGGDIGVEGVGFVPAGFTSGGAAYFADRSTPGNPHPGTDSLLRLDGKSLSGVRVREGDLLAATEGGAALIAVHCGQTCEVTRIVAGDSAHGEGHLLVAGPGPATRGQVLPEASDLGRAALVQRLLFWGGAGLVAALVLTLVSLVVLRRRRASARRRG</sequence>
<evidence type="ECO:0000256" key="2">
    <source>
        <dbReference type="SAM" id="SignalP"/>
    </source>
</evidence>
<comment type="caution">
    <text evidence="3">The sequence shown here is derived from an EMBL/GenBank/DDBJ whole genome shotgun (WGS) entry which is preliminary data.</text>
</comment>
<dbReference type="AlphaFoldDB" id="A0A934KAG4"/>
<evidence type="ECO:0000313" key="3">
    <source>
        <dbReference type="EMBL" id="MBJ7598733.1"/>
    </source>
</evidence>
<organism evidence="3 4">
    <name type="scientific">Candidatus Nephthysia bennettiae</name>
    <dbReference type="NCBI Taxonomy" id="3127016"/>
    <lineage>
        <taxon>Bacteria</taxon>
        <taxon>Bacillati</taxon>
        <taxon>Candidatus Dormiibacterota</taxon>
        <taxon>Candidatus Dormibacteria</taxon>
        <taxon>Candidatus Dormibacterales</taxon>
        <taxon>Candidatus Dormibacteraceae</taxon>
        <taxon>Candidatus Nephthysia</taxon>
    </lineage>
</organism>
<dbReference type="EMBL" id="JAEKNR010000124">
    <property type="protein sequence ID" value="MBJ7598733.1"/>
    <property type="molecule type" value="Genomic_DNA"/>
</dbReference>
<evidence type="ECO:0000313" key="4">
    <source>
        <dbReference type="Proteomes" id="UP000612893"/>
    </source>
</evidence>
<evidence type="ECO:0000256" key="1">
    <source>
        <dbReference type="SAM" id="Phobius"/>
    </source>
</evidence>
<name>A0A934KAG4_9BACT</name>
<dbReference type="RefSeq" id="WP_338201939.1">
    <property type="nucleotide sequence ID" value="NZ_JAEKNR010000124.1"/>
</dbReference>
<feature type="signal peptide" evidence="2">
    <location>
        <begin position="1"/>
        <end position="22"/>
    </location>
</feature>
<feature type="chain" id="PRO_5044499953" evidence="2">
    <location>
        <begin position="23"/>
        <end position="388"/>
    </location>
</feature>
<keyword evidence="1" id="KW-0812">Transmembrane</keyword>
<keyword evidence="1" id="KW-1133">Transmembrane helix</keyword>
<keyword evidence="2" id="KW-0732">Signal</keyword>
<proteinExistence type="predicted"/>
<reference evidence="3" key="1">
    <citation type="submission" date="2020-10" db="EMBL/GenBank/DDBJ databases">
        <title>Ca. Dormibacterota MAGs.</title>
        <authorList>
            <person name="Montgomery K."/>
        </authorList>
    </citation>
    <scope>NUCLEOTIDE SEQUENCE [LARGE SCALE GENOMIC DNA]</scope>
    <source>
        <strain evidence="3">SC8812_S17_10</strain>
    </source>
</reference>
<keyword evidence="1" id="KW-0472">Membrane</keyword>